<proteinExistence type="inferred from homology"/>
<evidence type="ECO:0000256" key="8">
    <source>
        <dbReference type="ARBA" id="ARBA00023242"/>
    </source>
</evidence>
<evidence type="ECO:0000256" key="1">
    <source>
        <dbReference type="ARBA" id="ARBA00004123"/>
    </source>
</evidence>
<dbReference type="Gene3D" id="3.40.50.300">
    <property type="entry name" value="P-loop containing nucleotide triphosphate hydrolases"/>
    <property type="match status" value="1"/>
</dbReference>
<dbReference type="SUPFAM" id="SSF48334">
    <property type="entry name" value="DNA repair protein MutS, domain III"/>
    <property type="match status" value="1"/>
</dbReference>
<dbReference type="Pfam" id="PF00488">
    <property type="entry name" value="MutS_V"/>
    <property type="match status" value="1"/>
</dbReference>
<comment type="similarity">
    <text evidence="2">Belongs to the DNA mismatch repair MutS family. MSH3 subfamily.</text>
</comment>
<dbReference type="Pfam" id="PF01624">
    <property type="entry name" value="MutS_I"/>
    <property type="match status" value="1"/>
</dbReference>
<dbReference type="Gene3D" id="1.10.1420.10">
    <property type="match status" value="2"/>
</dbReference>
<dbReference type="InterPro" id="IPR007861">
    <property type="entry name" value="DNA_mismatch_repair_MutS_clamp"/>
</dbReference>
<feature type="region of interest" description="Disordered" evidence="10">
    <location>
        <begin position="96"/>
        <end position="122"/>
    </location>
</feature>
<keyword evidence="5" id="KW-0067">ATP-binding</keyword>
<protein>
    <recommendedName>
        <fullName evidence="9">MutS protein homolog 3</fullName>
    </recommendedName>
</protein>
<dbReference type="SUPFAM" id="SSF55271">
    <property type="entry name" value="DNA repair protein MutS, domain I"/>
    <property type="match status" value="1"/>
</dbReference>
<gene>
    <name evidence="13" type="ORF">PPACK8108_LOCUS11007</name>
</gene>
<dbReference type="GO" id="GO:0005634">
    <property type="term" value="C:nucleus"/>
    <property type="evidence" value="ECO:0007669"/>
    <property type="project" value="UniProtKB-SubCell"/>
</dbReference>
<keyword evidence="7" id="KW-0234">DNA repair</keyword>
<keyword evidence="4" id="KW-0227">DNA damage</keyword>
<dbReference type="Pfam" id="PF05192">
    <property type="entry name" value="MutS_III"/>
    <property type="match status" value="1"/>
</dbReference>
<reference evidence="13" key="1">
    <citation type="submission" date="2022-06" db="EMBL/GenBank/DDBJ databases">
        <authorList>
            <consortium name="SYNGENTA / RWTH Aachen University"/>
        </authorList>
    </citation>
    <scope>NUCLEOTIDE SEQUENCE</scope>
</reference>
<evidence type="ECO:0000259" key="12">
    <source>
        <dbReference type="SMART" id="SM00534"/>
    </source>
</evidence>
<evidence type="ECO:0000256" key="4">
    <source>
        <dbReference type="ARBA" id="ARBA00022763"/>
    </source>
</evidence>
<dbReference type="Pfam" id="PF05190">
    <property type="entry name" value="MutS_IV"/>
    <property type="match status" value="1"/>
</dbReference>
<keyword evidence="8" id="KW-0539">Nucleus</keyword>
<dbReference type="GO" id="GO:0140664">
    <property type="term" value="F:ATP-dependent DNA damage sensor activity"/>
    <property type="evidence" value="ECO:0007669"/>
    <property type="project" value="InterPro"/>
</dbReference>
<dbReference type="Proteomes" id="UP001153365">
    <property type="component" value="Unassembled WGS sequence"/>
</dbReference>
<dbReference type="PANTHER" id="PTHR11361:SF122">
    <property type="entry name" value="DNA MISMATCH REPAIR PROTEIN MSH3"/>
    <property type="match status" value="1"/>
</dbReference>
<dbReference type="GO" id="GO:0006298">
    <property type="term" value="P:mismatch repair"/>
    <property type="evidence" value="ECO:0007669"/>
    <property type="project" value="InterPro"/>
</dbReference>
<feature type="domain" description="DNA mismatch repair protein MutS core" evidence="11">
    <location>
        <begin position="603"/>
        <end position="920"/>
    </location>
</feature>
<dbReference type="SMART" id="SM00533">
    <property type="entry name" value="MUTSd"/>
    <property type="match status" value="1"/>
</dbReference>
<dbReference type="InterPro" id="IPR007695">
    <property type="entry name" value="DNA_mismatch_repair_MutS-lik_N"/>
</dbReference>
<keyword evidence="6" id="KW-0238">DNA-binding</keyword>
<evidence type="ECO:0000256" key="10">
    <source>
        <dbReference type="SAM" id="MobiDB-lite"/>
    </source>
</evidence>
<evidence type="ECO:0000313" key="13">
    <source>
        <dbReference type="EMBL" id="CAH7675923.1"/>
    </source>
</evidence>
<dbReference type="SMART" id="SM00534">
    <property type="entry name" value="MUTSac"/>
    <property type="match status" value="1"/>
</dbReference>
<comment type="caution">
    <text evidence="13">The sequence shown here is derived from an EMBL/GenBank/DDBJ whole genome shotgun (WGS) entry which is preliminary data.</text>
</comment>
<dbReference type="InterPro" id="IPR007696">
    <property type="entry name" value="DNA_mismatch_repair_MutS_core"/>
</dbReference>
<evidence type="ECO:0000313" key="14">
    <source>
        <dbReference type="Proteomes" id="UP001153365"/>
    </source>
</evidence>
<dbReference type="InterPro" id="IPR016151">
    <property type="entry name" value="DNA_mismatch_repair_MutS_N"/>
</dbReference>
<dbReference type="InterPro" id="IPR036678">
    <property type="entry name" value="MutS_con_dom_sf"/>
</dbReference>
<keyword evidence="3" id="KW-0547">Nucleotide-binding</keyword>
<evidence type="ECO:0000256" key="6">
    <source>
        <dbReference type="ARBA" id="ARBA00023125"/>
    </source>
</evidence>
<dbReference type="InterPro" id="IPR036187">
    <property type="entry name" value="DNA_mismatch_repair_MutS_sf"/>
</dbReference>
<comment type="subcellular location">
    <subcellularLocation>
        <location evidence="1">Nucleus</location>
    </subcellularLocation>
</comment>
<feature type="domain" description="DNA mismatch repair proteins mutS family" evidence="12">
    <location>
        <begin position="937"/>
        <end position="1130"/>
    </location>
</feature>
<dbReference type="Gene3D" id="3.30.420.110">
    <property type="entry name" value="MutS, connector domain"/>
    <property type="match status" value="1"/>
</dbReference>
<dbReference type="SUPFAM" id="SSF52540">
    <property type="entry name" value="P-loop containing nucleoside triphosphate hydrolases"/>
    <property type="match status" value="1"/>
</dbReference>
<name>A0AAV0B119_PHAPC</name>
<accession>A0AAV0B119</accession>
<dbReference type="GO" id="GO:0005524">
    <property type="term" value="F:ATP binding"/>
    <property type="evidence" value="ECO:0007669"/>
    <property type="project" value="UniProtKB-UniRule"/>
</dbReference>
<dbReference type="InterPro" id="IPR027417">
    <property type="entry name" value="P-loop_NTPase"/>
</dbReference>
<dbReference type="PANTHER" id="PTHR11361">
    <property type="entry name" value="DNA MISMATCH REPAIR PROTEIN MUTS FAMILY MEMBER"/>
    <property type="match status" value="1"/>
</dbReference>
<dbReference type="Gene3D" id="3.40.1170.10">
    <property type="entry name" value="DNA repair protein MutS, domain I"/>
    <property type="match status" value="1"/>
</dbReference>
<sequence length="1179" mass="134517">MSDSEPAEKRRKTDFEAREQVRLTSEFDHGGEEEWPNLEDLIPKFTKAVKSPFDFSGLPDLKTSKNSLDLQITSSKRTKTSTIKASKNSLDLQITSSKRTKTSTIKASKNRSSAKGKEVERSTPEDFCERNNLKVRNQKTVVVEKQNVPSGVRLARFLHFSRREPSVNASGDESLTDRGTFVSPSKPQIEFRRRLAEQTKGSVVRWEQPKSVWEAGFEDPDYACHSGETSVVTNHNQFDSEEENHTESGALFAKNKGSSKNIETSKKKRRKNLKEQWIEFKNEYPDLILLMEVGYKIQLFGKDAVLASKILSIGHLSIPGQEAAYFLKTNLGIYIERLVRAGLKVGLISQSETRSLKNGSRKNLFKRHLSRTYSLATWIESDLELPLDRREAQENDHSHQTWIMSLYESAQKKEESFRSSMVALCPQSGDIIWDYWKDDCSRSRLETLLHYFDPLEIVLPLRGISLRSEKLLNFIISSKANNSVKPRLESINQDFDIRSAYSFVTKFCKPLKRKKDTGELSLENPPSSADVTLEDELLQHIIELPDNVLISLADLIAHTSSYQLEFIFRQPGSFKPFSSVGQMLLDATTLRNLEIFQNSTDGSERGSLFWILDRTKTLMGKRLLKDWIGRPLTDPEKLRERADAIHEVTTSQSHIVILKAKRLLSSRLPDLEKALARIQYGKCTAKELIKFFDTMSRLAATFKLLKPNQRFFTSDLLNGSLTGFEELDDCVRKYCSELNFSSILKGNYCEMFLNTEEKYPHITEFSDCISCVEAELENHLQSCRTLLDNPKLNYITIGPEDYQIEVRYQHLSRVPDTWIKMGSTRAVQRFRTPEAQRLKEEREKYCDLLNHNIHECFLGFLLSMEEDYDVFRSAIKKLAVVDCIMSLAETGIHYNYCKPTIVDYPLFDVKKARHPIVEQLSLDPLTDNDVYLSQGGISTMILTGNNMGGKSVTSKMVACIILMAQIGCYVPAEKATIGIFESCFTRMGLTDDIQRGRSAFMVEMSETSNILKLVSPRSIVIFDELGYGTSTYDGLAIANAVLHHLITKVGCITIFITHYPQLHELSLKYPETTKSFHMKFYETVKLDGTPDITFLFKLVDGLATKSHGIHVARLAGLPDKVLKISYIKSKSLEAKVDSKIQSQRFVNLCFIIIIKFEHLIFFFHSYFLCTGRIYNEMKG</sequence>
<keyword evidence="14" id="KW-1185">Reference proteome</keyword>
<dbReference type="GO" id="GO:0006312">
    <property type="term" value="P:mitotic recombination"/>
    <property type="evidence" value="ECO:0007669"/>
    <property type="project" value="TreeGrafter"/>
</dbReference>
<evidence type="ECO:0000256" key="5">
    <source>
        <dbReference type="ARBA" id="ARBA00022840"/>
    </source>
</evidence>
<evidence type="ECO:0000256" key="3">
    <source>
        <dbReference type="ARBA" id="ARBA00022741"/>
    </source>
</evidence>
<evidence type="ECO:0000259" key="11">
    <source>
        <dbReference type="SMART" id="SM00533"/>
    </source>
</evidence>
<dbReference type="AlphaFoldDB" id="A0AAV0B119"/>
<evidence type="ECO:0000256" key="2">
    <source>
        <dbReference type="ARBA" id="ARBA00007094"/>
    </source>
</evidence>
<dbReference type="GO" id="GO:0030983">
    <property type="term" value="F:mismatched DNA binding"/>
    <property type="evidence" value="ECO:0007669"/>
    <property type="project" value="UniProtKB-UniRule"/>
</dbReference>
<evidence type="ECO:0000256" key="7">
    <source>
        <dbReference type="ARBA" id="ARBA00023204"/>
    </source>
</evidence>
<evidence type="ECO:0000256" key="9">
    <source>
        <dbReference type="ARBA" id="ARBA00029792"/>
    </source>
</evidence>
<dbReference type="EMBL" id="CALTRL010002517">
    <property type="protein sequence ID" value="CAH7675923.1"/>
    <property type="molecule type" value="Genomic_DNA"/>
</dbReference>
<dbReference type="InterPro" id="IPR000432">
    <property type="entry name" value="DNA_mismatch_repair_MutS_C"/>
</dbReference>
<dbReference type="InterPro" id="IPR045076">
    <property type="entry name" value="MutS"/>
</dbReference>
<organism evidence="13 14">
    <name type="scientific">Phakopsora pachyrhizi</name>
    <name type="common">Asian soybean rust disease fungus</name>
    <dbReference type="NCBI Taxonomy" id="170000"/>
    <lineage>
        <taxon>Eukaryota</taxon>
        <taxon>Fungi</taxon>
        <taxon>Dikarya</taxon>
        <taxon>Basidiomycota</taxon>
        <taxon>Pucciniomycotina</taxon>
        <taxon>Pucciniomycetes</taxon>
        <taxon>Pucciniales</taxon>
        <taxon>Phakopsoraceae</taxon>
        <taxon>Phakopsora</taxon>
    </lineage>
</organism>